<dbReference type="OrthoDB" id="9801445at2"/>
<protein>
    <submittedName>
        <fullName evidence="6">Creatininase</fullName>
    </submittedName>
</protein>
<dbReference type="GO" id="GO:0009231">
    <property type="term" value="P:riboflavin biosynthetic process"/>
    <property type="evidence" value="ECO:0007669"/>
    <property type="project" value="TreeGrafter"/>
</dbReference>
<comment type="similarity">
    <text evidence="5">Belongs to the creatininase superfamily.</text>
</comment>
<evidence type="ECO:0000256" key="2">
    <source>
        <dbReference type="ARBA" id="ARBA00022723"/>
    </source>
</evidence>
<dbReference type="GO" id="GO:0046872">
    <property type="term" value="F:metal ion binding"/>
    <property type="evidence" value="ECO:0007669"/>
    <property type="project" value="UniProtKB-KW"/>
</dbReference>
<evidence type="ECO:0000313" key="6">
    <source>
        <dbReference type="EMBL" id="ROO28578.1"/>
    </source>
</evidence>
<dbReference type="InterPro" id="IPR003785">
    <property type="entry name" value="Creatininase/forma_Hydrolase"/>
</dbReference>
<dbReference type="PANTHER" id="PTHR35005">
    <property type="entry name" value="3-DEHYDRO-SCYLLO-INOSOSE HYDROLASE"/>
    <property type="match status" value="1"/>
</dbReference>
<keyword evidence="3" id="KW-0378">Hydrolase</keyword>
<accession>A0A423PSM7</accession>
<dbReference type="Proteomes" id="UP000285123">
    <property type="component" value="Unassembled WGS sequence"/>
</dbReference>
<dbReference type="AlphaFoldDB" id="A0A423PSM7"/>
<evidence type="ECO:0000256" key="5">
    <source>
        <dbReference type="ARBA" id="ARBA00024029"/>
    </source>
</evidence>
<dbReference type="PANTHER" id="PTHR35005:SF1">
    <property type="entry name" value="2-AMINO-5-FORMYLAMINO-6-RIBOSYLAMINOPYRIMIDIN-4(3H)-ONE 5'-MONOPHOSPHATE DEFORMYLASE"/>
    <property type="match status" value="1"/>
</dbReference>
<proteinExistence type="inferred from homology"/>
<dbReference type="SUPFAM" id="SSF102215">
    <property type="entry name" value="Creatininase"/>
    <property type="match status" value="1"/>
</dbReference>
<dbReference type="GO" id="GO:0016811">
    <property type="term" value="F:hydrolase activity, acting on carbon-nitrogen (but not peptide) bonds, in linear amides"/>
    <property type="evidence" value="ECO:0007669"/>
    <property type="project" value="TreeGrafter"/>
</dbReference>
<evidence type="ECO:0000256" key="4">
    <source>
        <dbReference type="ARBA" id="ARBA00022833"/>
    </source>
</evidence>
<organism evidence="6 7">
    <name type="scientific">Salinisphaera orenii YIM 95161</name>
    <dbReference type="NCBI Taxonomy" id="1051139"/>
    <lineage>
        <taxon>Bacteria</taxon>
        <taxon>Pseudomonadati</taxon>
        <taxon>Pseudomonadota</taxon>
        <taxon>Gammaproteobacteria</taxon>
        <taxon>Salinisphaerales</taxon>
        <taxon>Salinisphaeraceae</taxon>
        <taxon>Salinisphaera</taxon>
    </lineage>
</organism>
<name>A0A423PSM7_9GAMM</name>
<dbReference type="InterPro" id="IPR024087">
    <property type="entry name" value="Creatininase-like_sf"/>
</dbReference>
<dbReference type="RefSeq" id="WP_123591282.1">
    <property type="nucleotide sequence ID" value="NZ_AYKF01000086.1"/>
</dbReference>
<keyword evidence="2" id="KW-0479">Metal-binding</keyword>
<dbReference type="Gene3D" id="3.40.50.10310">
    <property type="entry name" value="Creatininase"/>
    <property type="match status" value="1"/>
</dbReference>
<reference evidence="6 7" key="1">
    <citation type="submission" date="2013-10" db="EMBL/GenBank/DDBJ databases">
        <title>Salinisphaera halophila YIM 95161 Genome Sequencing.</title>
        <authorList>
            <person name="Lai Q."/>
            <person name="Li C."/>
            <person name="Shao Z."/>
        </authorList>
    </citation>
    <scope>NUCLEOTIDE SEQUENCE [LARGE SCALE GENOMIC DNA]</scope>
    <source>
        <strain evidence="6 7">YIM 95161</strain>
    </source>
</reference>
<evidence type="ECO:0000256" key="3">
    <source>
        <dbReference type="ARBA" id="ARBA00022801"/>
    </source>
</evidence>
<evidence type="ECO:0000256" key="1">
    <source>
        <dbReference type="ARBA" id="ARBA00001947"/>
    </source>
</evidence>
<sequence length="271" mass="28050">MGAIHRWAELTGPELAEVAAGDPVAVWPLAAVEQHGAHLPLGTDTIIGEGLLAAACGALRETPLPEARDLLVLPTLAPAASLEHSAYPGTLSLSAEQVITTLESVGADLVRAGVRRLVLFNSHGGNKAVMDLAALKLRAAHAMLVVKASYFRFVPAAEVLPAAELAHGVHGGALETALMAHLAPERIRTAHVADVRPLGRELADAGRTIAPEGEAAFAWMAQDLHPSGVAGDATLADAERGAALCAHIAERTAAVLRDAAAFDLSRLRPTP</sequence>
<dbReference type="Pfam" id="PF02633">
    <property type="entry name" value="Creatininase"/>
    <property type="match status" value="1"/>
</dbReference>
<keyword evidence="4" id="KW-0862">Zinc</keyword>
<evidence type="ECO:0000313" key="7">
    <source>
        <dbReference type="Proteomes" id="UP000285123"/>
    </source>
</evidence>
<comment type="caution">
    <text evidence="6">The sequence shown here is derived from an EMBL/GenBank/DDBJ whole genome shotgun (WGS) entry which is preliminary data.</text>
</comment>
<dbReference type="EMBL" id="AYKF01000086">
    <property type="protein sequence ID" value="ROO28578.1"/>
    <property type="molecule type" value="Genomic_DNA"/>
</dbReference>
<comment type="cofactor">
    <cofactor evidence="1">
        <name>Zn(2+)</name>
        <dbReference type="ChEBI" id="CHEBI:29105"/>
    </cofactor>
</comment>
<gene>
    <name evidence="6" type="ORF">SAHL_10045</name>
</gene>